<dbReference type="InterPro" id="IPR004704">
    <property type="entry name" value="PTS_IID_man"/>
</dbReference>
<feature type="transmembrane region" description="Helical" evidence="1">
    <location>
        <begin position="138"/>
        <end position="160"/>
    </location>
</feature>
<keyword evidence="1" id="KW-0812">Transmembrane</keyword>
<comment type="caution">
    <text evidence="2">The sequence shown here is derived from an EMBL/GenBank/DDBJ whole genome shotgun (WGS) entry which is preliminary data.</text>
</comment>
<feature type="transmembrane region" description="Helical" evidence="1">
    <location>
        <begin position="239"/>
        <end position="256"/>
    </location>
</feature>
<feature type="transmembrane region" description="Helical" evidence="1">
    <location>
        <begin position="180"/>
        <end position="203"/>
    </location>
</feature>
<dbReference type="PROSITE" id="PS51108">
    <property type="entry name" value="PTS_EIID"/>
    <property type="match status" value="1"/>
</dbReference>
<dbReference type="InterPro" id="IPR050303">
    <property type="entry name" value="GatZ_KbaZ_carbometab"/>
</dbReference>
<evidence type="ECO:0000313" key="3">
    <source>
        <dbReference type="Proteomes" id="UP000440004"/>
    </source>
</evidence>
<dbReference type="GO" id="GO:0009401">
    <property type="term" value="P:phosphoenolpyruvate-dependent sugar phosphotransferase system"/>
    <property type="evidence" value="ECO:0007669"/>
    <property type="project" value="InterPro"/>
</dbReference>
<organism evidence="2 3">
    <name type="scientific">Alkalibaculum sporogenes</name>
    <dbReference type="NCBI Taxonomy" id="2655001"/>
    <lineage>
        <taxon>Bacteria</taxon>
        <taxon>Bacillati</taxon>
        <taxon>Bacillota</taxon>
        <taxon>Clostridia</taxon>
        <taxon>Eubacteriales</taxon>
        <taxon>Eubacteriaceae</taxon>
        <taxon>Alkalibaculum</taxon>
    </lineage>
</organism>
<reference evidence="2 3" key="1">
    <citation type="submission" date="2019-10" db="EMBL/GenBank/DDBJ databases">
        <title>Alkalibaculum tamaniensis sp.nov., a new alkaliphilic acetogen, isolated on methoxylated aromatics from a mud volcano.</title>
        <authorList>
            <person name="Khomyakova M.A."/>
            <person name="Merkel A.Y."/>
            <person name="Bonch-Osmolovskaya E.A."/>
            <person name="Slobodkin A.I."/>
        </authorList>
    </citation>
    <scope>NUCLEOTIDE SEQUENCE [LARGE SCALE GENOMIC DNA]</scope>
    <source>
        <strain evidence="2 3">M08DMB</strain>
    </source>
</reference>
<proteinExistence type="predicted"/>
<gene>
    <name evidence="2" type="ORF">GC105_07370</name>
</gene>
<keyword evidence="1" id="KW-0472">Membrane</keyword>
<evidence type="ECO:0000313" key="2">
    <source>
        <dbReference type="EMBL" id="MPW25607.1"/>
    </source>
</evidence>
<dbReference type="EMBL" id="WHNX01000009">
    <property type="protein sequence ID" value="MPW25607.1"/>
    <property type="molecule type" value="Genomic_DNA"/>
</dbReference>
<dbReference type="RefSeq" id="WP_152803236.1">
    <property type="nucleotide sequence ID" value="NZ_WHNX01000009.1"/>
</dbReference>
<name>A0A6A7K8U3_9FIRM</name>
<dbReference type="PANTHER" id="PTHR32502:SF23">
    <property type="entry name" value="TRANSPORT PROTEIN, PTS SYSTEM"/>
    <property type="match status" value="1"/>
</dbReference>
<protein>
    <submittedName>
        <fullName evidence="2">PTS system mannose/fructose/sorbose family transporter subunit IID</fullName>
    </submittedName>
</protein>
<evidence type="ECO:0000256" key="1">
    <source>
        <dbReference type="SAM" id="Phobius"/>
    </source>
</evidence>
<dbReference type="GO" id="GO:0005886">
    <property type="term" value="C:plasma membrane"/>
    <property type="evidence" value="ECO:0007669"/>
    <property type="project" value="TreeGrafter"/>
</dbReference>
<feature type="transmembrane region" description="Helical" evidence="1">
    <location>
        <begin position="268"/>
        <end position="287"/>
    </location>
</feature>
<dbReference type="Pfam" id="PF03613">
    <property type="entry name" value="EIID-AGA"/>
    <property type="match status" value="1"/>
</dbReference>
<keyword evidence="3" id="KW-1185">Reference proteome</keyword>
<accession>A0A6A7K8U3</accession>
<sequence length="288" mass="31638">MTKKISEKTLKKSFWNWFLWHGCSQQAESMLGMAFAQSMAPVIDELYDNKEEKAEALKRHITLFNTEPQVGSICNGVVCGLEEANANKACTPELISSVKVALIGPTSAIGDSLWVATFIPILLTICLSISQASPVTSWLGPVLYMIVYPLGTGILSWNLFKLGYKSGIEGMQGFMSTGKLNTLTDTMTVLGLIVVGALTASFVTASVPFRIVRDVFDATQGIILENQVIFEADIMLDSIFPKILPLFLTLGVYYLYSKRKWSPLKLMGLILIIAGVFTFVGYVTGFYV</sequence>
<dbReference type="Proteomes" id="UP000440004">
    <property type="component" value="Unassembled WGS sequence"/>
</dbReference>
<feature type="transmembrane region" description="Helical" evidence="1">
    <location>
        <begin position="113"/>
        <end position="132"/>
    </location>
</feature>
<dbReference type="AlphaFoldDB" id="A0A6A7K8U3"/>
<dbReference type="PANTHER" id="PTHR32502">
    <property type="entry name" value="N-ACETYLGALACTOSAMINE PERMEASE II COMPONENT-RELATED"/>
    <property type="match status" value="1"/>
</dbReference>
<keyword evidence="1" id="KW-1133">Transmembrane helix</keyword>